<feature type="region of interest" description="Disordered" evidence="1">
    <location>
        <begin position="133"/>
        <end position="164"/>
    </location>
</feature>
<comment type="caution">
    <text evidence="2">The sequence shown here is derived from an EMBL/GenBank/DDBJ whole genome shotgun (WGS) entry which is preliminary data.</text>
</comment>
<organism evidence="2 3">
    <name type="scientific">Eumeta variegata</name>
    <name type="common">Bagworm moth</name>
    <name type="synonym">Eumeta japonica</name>
    <dbReference type="NCBI Taxonomy" id="151549"/>
    <lineage>
        <taxon>Eukaryota</taxon>
        <taxon>Metazoa</taxon>
        <taxon>Ecdysozoa</taxon>
        <taxon>Arthropoda</taxon>
        <taxon>Hexapoda</taxon>
        <taxon>Insecta</taxon>
        <taxon>Pterygota</taxon>
        <taxon>Neoptera</taxon>
        <taxon>Endopterygota</taxon>
        <taxon>Lepidoptera</taxon>
        <taxon>Glossata</taxon>
        <taxon>Ditrysia</taxon>
        <taxon>Tineoidea</taxon>
        <taxon>Psychidae</taxon>
        <taxon>Oiketicinae</taxon>
        <taxon>Eumeta</taxon>
    </lineage>
</organism>
<evidence type="ECO:0000256" key="1">
    <source>
        <dbReference type="SAM" id="MobiDB-lite"/>
    </source>
</evidence>
<evidence type="ECO:0000313" key="2">
    <source>
        <dbReference type="EMBL" id="GBP29576.1"/>
    </source>
</evidence>
<dbReference type="EMBL" id="BGZK01000222">
    <property type="protein sequence ID" value="GBP29576.1"/>
    <property type="molecule type" value="Genomic_DNA"/>
</dbReference>
<keyword evidence="3" id="KW-1185">Reference proteome</keyword>
<protein>
    <submittedName>
        <fullName evidence="2">Uncharacterized protein</fullName>
    </submittedName>
</protein>
<proteinExistence type="predicted"/>
<accession>A0A4C1UUB6</accession>
<feature type="compositionally biased region" description="Basic and acidic residues" evidence="1">
    <location>
        <begin position="140"/>
        <end position="151"/>
    </location>
</feature>
<name>A0A4C1UUB6_EUMVA</name>
<dbReference type="AlphaFoldDB" id="A0A4C1UUB6"/>
<feature type="compositionally biased region" description="Basic residues" evidence="1">
    <location>
        <begin position="152"/>
        <end position="164"/>
    </location>
</feature>
<sequence length="164" mass="18209">MLTVKHSKKRTRTWLEFVGGEAPQQALDAAAAAHGARVVRSAHTPLAPLSRISLTRYADLLDIHSCSASCRPPHAGRIYQRTRAYPQRPGVGRTLLTTVDIKSTITYGETCFVERALKFDYKNKHVAHDKFVERQGGARGGRESLPREIKGGRRPPRARRAPSS</sequence>
<reference evidence="2 3" key="1">
    <citation type="journal article" date="2019" name="Commun. Biol.">
        <title>The bagworm genome reveals a unique fibroin gene that provides high tensile strength.</title>
        <authorList>
            <person name="Kono N."/>
            <person name="Nakamura H."/>
            <person name="Ohtoshi R."/>
            <person name="Tomita M."/>
            <person name="Numata K."/>
            <person name="Arakawa K."/>
        </authorList>
    </citation>
    <scope>NUCLEOTIDE SEQUENCE [LARGE SCALE GENOMIC DNA]</scope>
</reference>
<gene>
    <name evidence="2" type="ORF">EVAR_79125_1</name>
</gene>
<dbReference type="Proteomes" id="UP000299102">
    <property type="component" value="Unassembled WGS sequence"/>
</dbReference>
<evidence type="ECO:0000313" key="3">
    <source>
        <dbReference type="Proteomes" id="UP000299102"/>
    </source>
</evidence>